<dbReference type="InterPro" id="IPR006390">
    <property type="entry name" value="DHP_synth_dom"/>
</dbReference>
<comment type="caution">
    <text evidence="14">The sequence shown here is derived from an EMBL/GenBank/DDBJ whole genome shotgun (WGS) entry which is preliminary data.</text>
</comment>
<evidence type="ECO:0000256" key="10">
    <source>
        <dbReference type="ARBA" id="ARBA00022909"/>
    </source>
</evidence>
<reference evidence="15" key="1">
    <citation type="submission" date="2009-12" db="EMBL/GenBank/DDBJ databases">
        <title>Sequence of Clostridiales genomosp. BVAB3 str. UPII9-5.</title>
        <authorList>
            <person name="Madupu R."/>
            <person name="Durkin A.S."/>
            <person name="Torralba M."/>
            <person name="Methe B."/>
            <person name="Sutton G.G."/>
            <person name="Strausberg R.L."/>
            <person name="Nelson K.E."/>
        </authorList>
    </citation>
    <scope>NUCLEOTIDE SEQUENCE [LARGE SCALE GENOMIC DNA]</scope>
    <source>
        <strain evidence="15">28L</strain>
    </source>
</reference>
<evidence type="ECO:0000256" key="2">
    <source>
        <dbReference type="ARBA" id="ARBA00001946"/>
    </source>
</evidence>
<dbReference type="eggNOG" id="COG0294">
    <property type="taxonomic scope" value="Bacteria"/>
</dbReference>
<dbReference type="InterPro" id="IPR045031">
    <property type="entry name" value="DHP_synth-like"/>
</dbReference>
<dbReference type="GO" id="GO:0046656">
    <property type="term" value="P:folic acid biosynthetic process"/>
    <property type="evidence" value="ECO:0007669"/>
    <property type="project" value="UniProtKB-KW"/>
</dbReference>
<dbReference type="InterPro" id="IPR000489">
    <property type="entry name" value="Pterin-binding_dom"/>
</dbReference>
<name>D3LX41_9FIRM</name>
<evidence type="ECO:0000256" key="9">
    <source>
        <dbReference type="ARBA" id="ARBA00022842"/>
    </source>
</evidence>
<dbReference type="SUPFAM" id="SSF51717">
    <property type="entry name" value="Dihydropteroate synthetase-like"/>
    <property type="match status" value="1"/>
</dbReference>
<dbReference type="GO" id="GO:0005829">
    <property type="term" value="C:cytosol"/>
    <property type="evidence" value="ECO:0007669"/>
    <property type="project" value="TreeGrafter"/>
</dbReference>
<dbReference type="PANTHER" id="PTHR20941">
    <property type="entry name" value="FOLATE SYNTHESIS PROTEINS"/>
    <property type="match status" value="1"/>
</dbReference>
<evidence type="ECO:0000256" key="4">
    <source>
        <dbReference type="ARBA" id="ARBA00009503"/>
    </source>
</evidence>
<comment type="function">
    <text evidence="12">Catalyzes the condensation of para-aminobenzoate (pABA) with 6-hydroxymethyl-7,8-dihydropterin diphosphate (DHPt-PP) to form 7,8-dihydropteroate (H2Pte), the immediate precursor of folate derivatives.</text>
</comment>
<keyword evidence="9 12" id="KW-0460">Magnesium</keyword>
<evidence type="ECO:0000256" key="11">
    <source>
        <dbReference type="ARBA" id="ARBA00030193"/>
    </source>
</evidence>
<dbReference type="GO" id="GO:0046872">
    <property type="term" value="F:metal ion binding"/>
    <property type="evidence" value="ECO:0007669"/>
    <property type="project" value="UniProtKB-KW"/>
</dbReference>
<dbReference type="RefSeq" id="WP_009381525.1">
    <property type="nucleotide sequence ID" value="NZ_ADGP01000033.1"/>
</dbReference>
<dbReference type="PANTHER" id="PTHR20941:SF1">
    <property type="entry name" value="FOLIC ACID SYNTHESIS PROTEIN FOL1"/>
    <property type="match status" value="1"/>
</dbReference>
<proteinExistence type="inferred from homology"/>
<gene>
    <name evidence="14" type="primary">folP</name>
    <name evidence="14" type="ORF">HMPREF0889_0851</name>
</gene>
<keyword evidence="7 12" id="KW-0808">Transferase</keyword>
<keyword evidence="10 12" id="KW-0289">Folate biosynthesis</keyword>
<keyword evidence="8 12" id="KW-0479">Metal-binding</keyword>
<sequence>MHFEKRRYTWADGKTLTIGERPLIMGILNITADSFSDGGCWNTPERALQHMRQMIADGADIIDVGAESTRPGYCTALGEEEEISRLEKILPLLLQHTTVPISVDTYKAKTAAYAMAAGAHILNDIWGLQYVREPGEMAAVAAAYNVPIIVMHNQETTVYRDLLSDMQHFFTRTMAIAAHAGIDESCIITDPGLGLFGKTTEQNLYIMQHLETFTRLPYPLLLGPSRKRFIGAVLDLPVQERMEGTGAVCVAGVLAGAAILRVHDVRPAARMCRMAAALRRQE</sequence>
<dbReference type="InterPro" id="IPR011005">
    <property type="entry name" value="Dihydropteroate_synth-like_sf"/>
</dbReference>
<dbReference type="PROSITE" id="PS00793">
    <property type="entry name" value="DHPS_2"/>
    <property type="match status" value="1"/>
</dbReference>
<dbReference type="CDD" id="cd00739">
    <property type="entry name" value="DHPS"/>
    <property type="match status" value="1"/>
</dbReference>
<dbReference type="PROSITE" id="PS00792">
    <property type="entry name" value="DHPS_1"/>
    <property type="match status" value="1"/>
</dbReference>
<evidence type="ECO:0000313" key="15">
    <source>
        <dbReference type="Proteomes" id="UP000003242"/>
    </source>
</evidence>
<evidence type="ECO:0000259" key="13">
    <source>
        <dbReference type="PROSITE" id="PS50972"/>
    </source>
</evidence>
<accession>D3LX41</accession>
<evidence type="ECO:0000256" key="1">
    <source>
        <dbReference type="ARBA" id="ARBA00000012"/>
    </source>
</evidence>
<comment type="cofactor">
    <cofactor evidence="2 12">
        <name>Mg(2+)</name>
        <dbReference type="ChEBI" id="CHEBI:18420"/>
    </cofactor>
</comment>
<feature type="domain" description="Pterin-binding" evidence="13">
    <location>
        <begin position="22"/>
        <end position="273"/>
    </location>
</feature>
<evidence type="ECO:0000256" key="12">
    <source>
        <dbReference type="RuleBase" id="RU361205"/>
    </source>
</evidence>
<evidence type="ECO:0000256" key="7">
    <source>
        <dbReference type="ARBA" id="ARBA00022679"/>
    </source>
</evidence>
<dbReference type="EMBL" id="ADGP01000033">
    <property type="protein sequence ID" value="EFD93428.1"/>
    <property type="molecule type" value="Genomic_DNA"/>
</dbReference>
<evidence type="ECO:0000256" key="3">
    <source>
        <dbReference type="ARBA" id="ARBA00004763"/>
    </source>
</evidence>
<dbReference type="UniPathway" id="UPA00077">
    <property type="reaction ID" value="UER00156"/>
</dbReference>
<comment type="similarity">
    <text evidence="4 12">Belongs to the DHPS family.</text>
</comment>
<dbReference type="EC" id="2.5.1.15" evidence="5 12"/>
<evidence type="ECO:0000313" key="14">
    <source>
        <dbReference type="EMBL" id="EFD93428.1"/>
    </source>
</evidence>
<dbReference type="AlphaFoldDB" id="D3LX41"/>
<dbReference type="Pfam" id="PF00809">
    <property type="entry name" value="Pterin_bind"/>
    <property type="match status" value="1"/>
</dbReference>
<evidence type="ECO:0000256" key="5">
    <source>
        <dbReference type="ARBA" id="ARBA00012458"/>
    </source>
</evidence>
<dbReference type="OrthoDB" id="9811744at2"/>
<dbReference type="Gene3D" id="3.20.20.20">
    <property type="entry name" value="Dihydropteroate synthase-like"/>
    <property type="match status" value="1"/>
</dbReference>
<dbReference type="STRING" id="699218.HMPREF0889_0851"/>
<dbReference type="PROSITE" id="PS50972">
    <property type="entry name" value="PTERIN_BINDING"/>
    <property type="match status" value="1"/>
</dbReference>
<organism evidence="14 15">
    <name type="scientific">Megasphaera lornae</name>
    <dbReference type="NCBI Taxonomy" id="1000568"/>
    <lineage>
        <taxon>Bacteria</taxon>
        <taxon>Bacillati</taxon>
        <taxon>Bacillota</taxon>
        <taxon>Negativicutes</taxon>
        <taxon>Veillonellales</taxon>
        <taxon>Veillonellaceae</taxon>
        <taxon>Megasphaera</taxon>
    </lineage>
</organism>
<dbReference type="Proteomes" id="UP000003242">
    <property type="component" value="Unassembled WGS sequence"/>
</dbReference>
<dbReference type="GO" id="GO:0046654">
    <property type="term" value="P:tetrahydrofolate biosynthetic process"/>
    <property type="evidence" value="ECO:0007669"/>
    <property type="project" value="UniProtKB-UniPathway"/>
</dbReference>
<dbReference type="GO" id="GO:0004156">
    <property type="term" value="F:dihydropteroate synthase activity"/>
    <property type="evidence" value="ECO:0007669"/>
    <property type="project" value="UniProtKB-EC"/>
</dbReference>
<protein>
    <recommendedName>
        <fullName evidence="6 12">Dihydropteroate synthase</fullName>
        <shortName evidence="12">DHPS</shortName>
        <ecNumber evidence="5 12">2.5.1.15</ecNumber>
    </recommendedName>
    <alternativeName>
        <fullName evidence="11 12">Dihydropteroate pyrophosphorylase</fullName>
    </alternativeName>
</protein>
<evidence type="ECO:0000256" key="8">
    <source>
        <dbReference type="ARBA" id="ARBA00022723"/>
    </source>
</evidence>
<evidence type="ECO:0000256" key="6">
    <source>
        <dbReference type="ARBA" id="ARBA00016919"/>
    </source>
</evidence>
<comment type="catalytic activity">
    <reaction evidence="1">
        <text>(7,8-dihydropterin-6-yl)methyl diphosphate + 4-aminobenzoate = 7,8-dihydropteroate + diphosphate</text>
        <dbReference type="Rhea" id="RHEA:19949"/>
        <dbReference type="ChEBI" id="CHEBI:17836"/>
        <dbReference type="ChEBI" id="CHEBI:17839"/>
        <dbReference type="ChEBI" id="CHEBI:33019"/>
        <dbReference type="ChEBI" id="CHEBI:72950"/>
        <dbReference type="EC" id="2.5.1.15"/>
    </reaction>
</comment>
<comment type="pathway">
    <text evidence="3 12">Cofactor biosynthesis; tetrahydrofolate biosynthesis; 7,8-dihydrofolate from 2-amino-4-hydroxy-6-hydroxymethyl-7,8-dihydropteridine diphosphate and 4-aminobenzoate: step 1/2.</text>
</comment>
<dbReference type="NCBIfam" id="TIGR01496">
    <property type="entry name" value="DHPS"/>
    <property type="match status" value="1"/>
</dbReference>